<evidence type="ECO:0000256" key="1">
    <source>
        <dbReference type="SAM" id="MobiDB-lite"/>
    </source>
</evidence>
<comment type="caution">
    <text evidence="2">The sequence shown here is derived from an EMBL/GenBank/DDBJ whole genome shotgun (WGS) entry which is preliminary data.</text>
</comment>
<sequence>MVQSGPALPDPPDSCTRSSMEVSLDLLPNSEYIISFQPLSPGPCVVWLYMYVCGLPGPLLICPRPANGLPSDHGCLLYFCLHQLNSDHPLPPAGPNQAPAPTLSSPWRGPRAWDKRGHWVLVD</sequence>
<feature type="region of interest" description="Disordered" evidence="1">
    <location>
        <begin position="90"/>
        <end position="109"/>
    </location>
</feature>
<dbReference type="EMBL" id="CADEAL010004069">
    <property type="protein sequence ID" value="CAB1450888.1"/>
    <property type="molecule type" value="Genomic_DNA"/>
</dbReference>
<reference evidence="2" key="1">
    <citation type="submission" date="2020-03" db="EMBL/GenBank/DDBJ databases">
        <authorList>
            <person name="Weist P."/>
        </authorList>
    </citation>
    <scope>NUCLEOTIDE SEQUENCE</scope>
</reference>
<dbReference type="AlphaFoldDB" id="A0A9N7VH76"/>
<organism evidence="2 3">
    <name type="scientific">Pleuronectes platessa</name>
    <name type="common">European plaice</name>
    <dbReference type="NCBI Taxonomy" id="8262"/>
    <lineage>
        <taxon>Eukaryota</taxon>
        <taxon>Metazoa</taxon>
        <taxon>Chordata</taxon>
        <taxon>Craniata</taxon>
        <taxon>Vertebrata</taxon>
        <taxon>Euteleostomi</taxon>
        <taxon>Actinopterygii</taxon>
        <taxon>Neopterygii</taxon>
        <taxon>Teleostei</taxon>
        <taxon>Neoteleostei</taxon>
        <taxon>Acanthomorphata</taxon>
        <taxon>Carangaria</taxon>
        <taxon>Pleuronectiformes</taxon>
        <taxon>Pleuronectoidei</taxon>
        <taxon>Pleuronectidae</taxon>
        <taxon>Pleuronectes</taxon>
    </lineage>
</organism>
<dbReference type="Proteomes" id="UP001153269">
    <property type="component" value="Unassembled WGS sequence"/>
</dbReference>
<proteinExistence type="predicted"/>
<protein>
    <submittedName>
        <fullName evidence="2">Uncharacterized protein</fullName>
    </submittedName>
</protein>
<keyword evidence="3" id="KW-1185">Reference proteome</keyword>
<evidence type="ECO:0000313" key="3">
    <source>
        <dbReference type="Proteomes" id="UP001153269"/>
    </source>
</evidence>
<accession>A0A9N7VH76</accession>
<gene>
    <name evidence="2" type="ORF">PLEPLA_LOCUS38580</name>
</gene>
<name>A0A9N7VH76_PLEPL</name>
<evidence type="ECO:0000313" key="2">
    <source>
        <dbReference type="EMBL" id="CAB1450888.1"/>
    </source>
</evidence>